<name>A0A1N7G692_9EURY</name>
<keyword evidence="1" id="KW-0472">Membrane</keyword>
<dbReference type="GeneID" id="30957973"/>
<evidence type="ECO:0000313" key="2">
    <source>
        <dbReference type="EMBL" id="SIS08109.1"/>
    </source>
</evidence>
<gene>
    <name evidence="2" type="ORF">SAMN05421809_3765</name>
</gene>
<keyword evidence="1" id="KW-1133">Transmembrane helix</keyword>
<evidence type="ECO:0000256" key="1">
    <source>
        <dbReference type="SAM" id="Phobius"/>
    </source>
</evidence>
<organism evidence="2 3">
    <name type="scientific">Natronorubrum daqingense</name>
    <dbReference type="NCBI Taxonomy" id="588898"/>
    <lineage>
        <taxon>Archaea</taxon>
        <taxon>Methanobacteriati</taxon>
        <taxon>Methanobacteriota</taxon>
        <taxon>Stenosarchaea group</taxon>
        <taxon>Halobacteria</taxon>
        <taxon>Halobacteriales</taxon>
        <taxon>Natrialbaceae</taxon>
        <taxon>Natronorubrum</taxon>
    </lineage>
</organism>
<protein>
    <submittedName>
        <fullName evidence="2">Uncharacterized protein</fullName>
    </submittedName>
</protein>
<dbReference type="Proteomes" id="UP000185687">
    <property type="component" value="Unassembled WGS sequence"/>
</dbReference>
<dbReference type="AlphaFoldDB" id="A0A1N7G692"/>
<evidence type="ECO:0000313" key="3">
    <source>
        <dbReference type="Proteomes" id="UP000185687"/>
    </source>
</evidence>
<feature type="transmembrane region" description="Helical" evidence="1">
    <location>
        <begin position="51"/>
        <end position="84"/>
    </location>
</feature>
<reference evidence="2 3" key="1">
    <citation type="submission" date="2017-01" db="EMBL/GenBank/DDBJ databases">
        <authorList>
            <person name="Mah S.A."/>
            <person name="Swanson W.J."/>
            <person name="Moy G.W."/>
            <person name="Vacquier V.D."/>
        </authorList>
    </citation>
    <scope>NUCLEOTIDE SEQUENCE [LARGE SCALE GENOMIC DNA]</scope>
    <source>
        <strain evidence="2 3">CGMCC 1.8909</strain>
    </source>
</reference>
<dbReference type="EMBL" id="FTNP01000009">
    <property type="protein sequence ID" value="SIS08109.1"/>
    <property type="molecule type" value="Genomic_DNA"/>
</dbReference>
<sequence>MLLTTIAIILLIALVLVVIFDRPIVTPIPKSVLEFVRRIGSGSILLTAWRALLVVALVGFSLGLAATGGIVAGFIAAIVLTMLIQDPVRSVVRDLWDMNFVRVNP</sequence>
<dbReference type="RefSeq" id="WP_139327084.1">
    <property type="nucleotide sequence ID" value="NZ_CP019330.1"/>
</dbReference>
<keyword evidence="3" id="KW-1185">Reference proteome</keyword>
<accession>A0A1N7G692</accession>
<proteinExistence type="predicted"/>
<keyword evidence="1" id="KW-0812">Transmembrane</keyword>